<feature type="binding site" evidence="14">
    <location>
        <position position="279"/>
    </location>
    <ligand>
        <name>NAD(+)</name>
        <dbReference type="ChEBI" id="CHEBI:57540"/>
    </ligand>
</feature>
<keyword evidence="14" id="KW-0547">Nucleotide-binding</keyword>
<dbReference type="InParanoid" id="A0A0C3DXZ4"/>
<evidence type="ECO:0000313" key="20">
    <source>
        <dbReference type="EMBL" id="KIN06988.1"/>
    </source>
</evidence>
<dbReference type="Pfam" id="PF07992">
    <property type="entry name" value="Pyr_redox_2"/>
    <property type="match status" value="1"/>
</dbReference>
<dbReference type="GO" id="GO:0005739">
    <property type="term" value="C:mitochondrion"/>
    <property type="evidence" value="ECO:0007669"/>
    <property type="project" value="TreeGrafter"/>
</dbReference>
<keyword evidence="6 16" id="KW-0285">Flavoprotein</keyword>
<organism evidence="20 21">
    <name type="scientific">Oidiodendron maius (strain Zn)</name>
    <dbReference type="NCBI Taxonomy" id="913774"/>
    <lineage>
        <taxon>Eukaryota</taxon>
        <taxon>Fungi</taxon>
        <taxon>Dikarya</taxon>
        <taxon>Ascomycota</taxon>
        <taxon>Pezizomycotina</taxon>
        <taxon>Leotiomycetes</taxon>
        <taxon>Leotiomycetes incertae sedis</taxon>
        <taxon>Myxotrichaceae</taxon>
        <taxon>Oidiodendron</taxon>
    </lineage>
</organism>
<feature type="disulfide bond" description="Redox-active" evidence="15">
    <location>
        <begin position="47"/>
        <end position="52"/>
    </location>
</feature>
<dbReference type="GO" id="GO:0004362">
    <property type="term" value="F:glutathione-disulfide reductase (NADPH) activity"/>
    <property type="evidence" value="ECO:0007669"/>
    <property type="project" value="UniProtKB-EC"/>
</dbReference>
<keyword evidence="14" id="KW-0520">NAD</keyword>
<dbReference type="InterPro" id="IPR012999">
    <property type="entry name" value="Pyr_OxRdtase_I_AS"/>
</dbReference>
<sequence>MAPTEIRNFDYIVIGGGSGGSATARRASGWYGAKTLLIENGLSGGCCVNVGCVPKKITWFFASMAEALRNSKHYGYATPDNISFDFASFKKKRDEHIKMLNRAYETNWDREGIETIHGTAKFTGPKELEVDLEDGSGKRRFAAKHICIATGGHPVVPKGIPGAEFGITSDGFFDIERLPSKIAIVGAGYIAVEIAGMLNAVGVEVHMYIRGQTFLRTFDPMIQETMTKLYEDVGVVIHRGYQAFEKVEKVSDGPGDEKMLHVTLDGVKIAFNELLWAVGRAPEVDTLNLEITDVKLGSKGYITVDEFQNTNAEGVYALGDVTGQMELTPVAIAAGRQLSNRLFGPSHLSQSFISYSNVPTVVFAHPEVGTIGLTEPEAIARYGRENIKIYHTKFAAMVYNIFPSEEAKKNPTEFKIVCEGPEEKIVGLHLIGLGTGEMLQGFAVAVKMGARKSDFDACVAIHPTSAEEIVTMK</sequence>
<protein>
    <recommendedName>
        <fullName evidence="4 17">Glutathione reductase</fullName>
        <ecNumber evidence="3 17">1.8.1.7</ecNumber>
    </recommendedName>
</protein>
<comment type="cofactor">
    <cofactor evidence="14">
        <name>FAD</name>
        <dbReference type="ChEBI" id="CHEBI:57692"/>
    </cofactor>
    <text evidence="14">Binds 1 FAD per subunit.</text>
</comment>
<keyword evidence="7 14" id="KW-0274">FAD</keyword>
<reference evidence="20 21" key="1">
    <citation type="submission" date="2014-04" db="EMBL/GenBank/DDBJ databases">
        <authorList>
            <consortium name="DOE Joint Genome Institute"/>
            <person name="Kuo A."/>
            <person name="Martino E."/>
            <person name="Perotto S."/>
            <person name="Kohler A."/>
            <person name="Nagy L.G."/>
            <person name="Floudas D."/>
            <person name="Copeland A."/>
            <person name="Barry K.W."/>
            <person name="Cichocki N."/>
            <person name="Veneault-Fourrey C."/>
            <person name="LaButti K."/>
            <person name="Lindquist E.A."/>
            <person name="Lipzen A."/>
            <person name="Lundell T."/>
            <person name="Morin E."/>
            <person name="Murat C."/>
            <person name="Sun H."/>
            <person name="Tunlid A."/>
            <person name="Henrissat B."/>
            <person name="Grigoriev I.V."/>
            <person name="Hibbett D.S."/>
            <person name="Martin F."/>
            <person name="Nordberg H.P."/>
            <person name="Cantor M.N."/>
            <person name="Hua S.X."/>
        </authorList>
    </citation>
    <scope>NUCLEOTIDE SEQUENCE [LARGE SCALE GENOMIC DNA]</scope>
    <source>
        <strain evidence="20 21">Zn</strain>
    </source>
</reference>
<dbReference type="AlphaFoldDB" id="A0A0C3DXZ4"/>
<dbReference type="PRINTS" id="PR00368">
    <property type="entry name" value="FADPNR"/>
</dbReference>
<dbReference type="Gene3D" id="3.30.390.30">
    <property type="match status" value="1"/>
</dbReference>
<dbReference type="GO" id="GO:0050661">
    <property type="term" value="F:NADP binding"/>
    <property type="evidence" value="ECO:0007669"/>
    <property type="project" value="InterPro"/>
</dbReference>
<feature type="binding site" evidence="14">
    <location>
        <position position="320"/>
    </location>
    <ligand>
        <name>FAD</name>
        <dbReference type="ChEBI" id="CHEBI:57692"/>
    </ligand>
</feature>
<dbReference type="InterPro" id="IPR016156">
    <property type="entry name" value="FAD/NAD-linked_Rdtase_dimer_sf"/>
</dbReference>
<evidence type="ECO:0000256" key="13">
    <source>
        <dbReference type="PIRSR" id="PIRSR000350-2"/>
    </source>
</evidence>
<evidence type="ECO:0000256" key="16">
    <source>
        <dbReference type="RuleBase" id="RU003691"/>
    </source>
</evidence>
<evidence type="ECO:0000256" key="2">
    <source>
        <dbReference type="ARBA" id="ARBA00007532"/>
    </source>
</evidence>
<feature type="binding site" evidence="14">
    <location>
        <position position="56"/>
    </location>
    <ligand>
        <name>FAD</name>
        <dbReference type="ChEBI" id="CHEBI:57692"/>
    </ligand>
</feature>
<reference evidence="21" key="2">
    <citation type="submission" date="2015-01" db="EMBL/GenBank/DDBJ databases">
        <title>Evolutionary Origins and Diversification of the Mycorrhizal Mutualists.</title>
        <authorList>
            <consortium name="DOE Joint Genome Institute"/>
            <consortium name="Mycorrhizal Genomics Consortium"/>
            <person name="Kohler A."/>
            <person name="Kuo A."/>
            <person name="Nagy L.G."/>
            <person name="Floudas D."/>
            <person name="Copeland A."/>
            <person name="Barry K.W."/>
            <person name="Cichocki N."/>
            <person name="Veneault-Fourrey C."/>
            <person name="LaButti K."/>
            <person name="Lindquist E.A."/>
            <person name="Lipzen A."/>
            <person name="Lundell T."/>
            <person name="Morin E."/>
            <person name="Murat C."/>
            <person name="Riley R."/>
            <person name="Ohm R."/>
            <person name="Sun H."/>
            <person name="Tunlid A."/>
            <person name="Henrissat B."/>
            <person name="Grigoriev I.V."/>
            <person name="Hibbett D.S."/>
            <person name="Martin F."/>
        </authorList>
    </citation>
    <scope>NUCLEOTIDE SEQUENCE [LARGE SCALE GENOMIC DNA]</scope>
    <source>
        <strain evidence="21">Zn</strain>
    </source>
</reference>
<keyword evidence="21" id="KW-1185">Reference proteome</keyword>
<dbReference type="Pfam" id="PF02852">
    <property type="entry name" value="Pyr_redox_dim"/>
    <property type="match status" value="1"/>
</dbReference>
<gene>
    <name evidence="20" type="ORF">OIDMADRAFT_21908</name>
</gene>
<dbReference type="NCBIfam" id="TIGR01421">
    <property type="entry name" value="gluta_reduc_1"/>
    <property type="match status" value="1"/>
</dbReference>
<dbReference type="InterPro" id="IPR023753">
    <property type="entry name" value="FAD/NAD-binding_dom"/>
</dbReference>
<proteinExistence type="inferred from homology"/>
<evidence type="ECO:0000256" key="14">
    <source>
        <dbReference type="PIRSR" id="PIRSR000350-3"/>
    </source>
</evidence>
<evidence type="ECO:0000256" key="10">
    <source>
        <dbReference type="ARBA" id="ARBA00023157"/>
    </source>
</evidence>
<dbReference type="EC" id="1.8.1.7" evidence="3 17"/>
<evidence type="ECO:0000259" key="18">
    <source>
        <dbReference type="Pfam" id="PF02852"/>
    </source>
</evidence>
<dbReference type="GO" id="GO:0045454">
    <property type="term" value="P:cell redox homeostasis"/>
    <property type="evidence" value="ECO:0007669"/>
    <property type="project" value="InterPro"/>
</dbReference>
<dbReference type="GO" id="GO:0005829">
    <property type="term" value="C:cytosol"/>
    <property type="evidence" value="ECO:0007669"/>
    <property type="project" value="TreeGrafter"/>
</dbReference>
<evidence type="ECO:0000256" key="4">
    <source>
        <dbReference type="ARBA" id="ARBA00017111"/>
    </source>
</evidence>
<keyword evidence="11 16" id="KW-0676">Redox-active center</keyword>
<evidence type="ECO:0000259" key="19">
    <source>
        <dbReference type="Pfam" id="PF07992"/>
    </source>
</evidence>
<evidence type="ECO:0000256" key="9">
    <source>
        <dbReference type="ARBA" id="ARBA00023002"/>
    </source>
</evidence>
<dbReference type="EMBL" id="KN832870">
    <property type="protein sequence ID" value="KIN06988.1"/>
    <property type="molecule type" value="Genomic_DNA"/>
</dbReference>
<feature type="domain" description="Pyridine nucleotide-disulphide oxidoreductase dimerisation" evidence="18">
    <location>
        <begin position="358"/>
        <end position="472"/>
    </location>
</feature>
<evidence type="ECO:0000256" key="15">
    <source>
        <dbReference type="PIRSR" id="PIRSR000350-4"/>
    </source>
</evidence>
<dbReference type="InterPro" id="IPR001100">
    <property type="entry name" value="Pyr_nuc-diS_OxRdtase"/>
</dbReference>
<dbReference type="FunFam" id="3.50.50.60:FF:000141">
    <property type="entry name" value="Glutathione reductase"/>
    <property type="match status" value="1"/>
</dbReference>
<dbReference type="InterPro" id="IPR006322">
    <property type="entry name" value="Glutathione_Rdtase_euk/bac"/>
</dbReference>
<comment type="catalytic activity">
    <reaction evidence="17">
        <text>2 glutathione + NADP(+) = glutathione disulfide + NADPH + H(+)</text>
        <dbReference type="Rhea" id="RHEA:11740"/>
        <dbReference type="ChEBI" id="CHEBI:15378"/>
        <dbReference type="ChEBI" id="CHEBI:57783"/>
        <dbReference type="ChEBI" id="CHEBI:57925"/>
        <dbReference type="ChEBI" id="CHEBI:58297"/>
        <dbReference type="ChEBI" id="CHEBI:58349"/>
        <dbReference type="EC" id="1.8.1.7"/>
    </reaction>
</comment>
<dbReference type="NCBIfam" id="NF004776">
    <property type="entry name" value="PRK06116.1"/>
    <property type="match status" value="1"/>
</dbReference>
<keyword evidence="8 17" id="KW-0521">NADP</keyword>
<comment type="similarity">
    <text evidence="2 16">Belongs to the class-I pyridine nucleotide-disulfide oxidoreductase family.</text>
</comment>
<dbReference type="HOGENOM" id="CLU_016755_2_2_1"/>
<dbReference type="SUPFAM" id="SSF51905">
    <property type="entry name" value="FAD/NAD(P)-binding domain"/>
    <property type="match status" value="1"/>
</dbReference>
<comment type="function">
    <text evidence="12 17">Catalyzes the reduction of glutathione disulfide (GSSG) to reduced glutathione (GSH). Constitutes the major mechanism to maintain a high GSH:GSSG ratio in the cytosol.</text>
</comment>
<dbReference type="PRINTS" id="PR00411">
    <property type="entry name" value="PNDRDTASEI"/>
</dbReference>
<dbReference type="FunFam" id="3.30.390.30:FF:000003">
    <property type="entry name" value="Glutathione reductase"/>
    <property type="match status" value="1"/>
</dbReference>
<dbReference type="InterPro" id="IPR036188">
    <property type="entry name" value="FAD/NAD-bd_sf"/>
</dbReference>
<dbReference type="PANTHER" id="PTHR42737:SF1">
    <property type="entry name" value="GLUTATHIONE REDUCTASE"/>
    <property type="match status" value="1"/>
</dbReference>
<name>A0A0C3DXZ4_OIDMZ</name>
<evidence type="ECO:0000256" key="8">
    <source>
        <dbReference type="ARBA" id="ARBA00022857"/>
    </source>
</evidence>
<feature type="domain" description="FAD/NAD(P)-binding" evidence="19">
    <location>
        <begin position="9"/>
        <end position="335"/>
    </location>
</feature>
<evidence type="ECO:0000256" key="6">
    <source>
        <dbReference type="ARBA" id="ARBA00022630"/>
    </source>
</evidence>
<dbReference type="STRING" id="913774.A0A0C3DXZ4"/>
<dbReference type="GO" id="GO:0034599">
    <property type="term" value="P:cellular response to oxidative stress"/>
    <property type="evidence" value="ECO:0007669"/>
    <property type="project" value="TreeGrafter"/>
</dbReference>
<evidence type="ECO:0000256" key="5">
    <source>
        <dbReference type="ARBA" id="ARBA00022490"/>
    </source>
</evidence>
<evidence type="ECO:0000256" key="7">
    <source>
        <dbReference type="ARBA" id="ARBA00022827"/>
    </source>
</evidence>
<dbReference type="SUPFAM" id="SSF55424">
    <property type="entry name" value="FAD/NAD-linked reductases, dimerisation (C-terminal) domain"/>
    <property type="match status" value="1"/>
</dbReference>
<feature type="active site" description="Proton acceptor" evidence="13">
    <location>
        <position position="462"/>
    </location>
</feature>
<keyword evidence="5 17" id="KW-0963">Cytoplasm</keyword>
<evidence type="ECO:0000256" key="12">
    <source>
        <dbReference type="ARBA" id="ARBA00056905"/>
    </source>
</evidence>
<dbReference type="PANTHER" id="PTHR42737">
    <property type="entry name" value="GLUTATHIONE REDUCTASE"/>
    <property type="match status" value="1"/>
</dbReference>
<dbReference type="OrthoDB" id="5956163at2759"/>
<evidence type="ECO:0000313" key="21">
    <source>
        <dbReference type="Proteomes" id="UP000054321"/>
    </source>
</evidence>
<feature type="binding site" evidence="14">
    <location>
        <begin position="186"/>
        <end position="193"/>
    </location>
    <ligand>
        <name>NAD(+)</name>
        <dbReference type="ChEBI" id="CHEBI:57540"/>
    </ligand>
</feature>
<dbReference type="GO" id="GO:0050660">
    <property type="term" value="F:flavin adenine dinucleotide binding"/>
    <property type="evidence" value="ECO:0007669"/>
    <property type="project" value="InterPro"/>
</dbReference>
<evidence type="ECO:0000256" key="11">
    <source>
        <dbReference type="ARBA" id="ARBA00023284"/>
    </source>
</evidence>
<dbReference type="GO" id="GO:0006749">
    <property type="term" value="P:glutathione metabolic process"/>
    <property type="evidence" value="ECO:0007669"/>
    <property type="project" value="InterPro"/>
</dbReference>
<evidence type="ECO:0000256" key="17">
    <source>
        <dbReference type="RuleBase" id="RU365016"/>
    </source>
</evidence>
<dbReference type="PROSITE" id="PS00076">
    <property type="entry name" value="PYRIDINE_REDOX_1"/>
    <property type="match status" value="1"/>
</dbReference>
<keyword evidence="10" id="KW-1015">Disulfide bond</keyword>
<keyword evidence="9 16" id="KW-0560">Oxidoreductase</keyword>
<evidence type="ECO:0000256" key="3">
    <source>
        <dbReference type="ARBA" id="ARBA00012607"/>
    </source>
</evidence>
<evidence type="ECO:0000256" key="1">
    <source>
        <dbReference type="ARBA" id="ARBA00004496"/>
    </source>
</evidence>
<dbReference type="Gene3D" id="3.50.50.60">
    <property type="entry name" value="FAD/NAD(P)-binding domain"/>
    <property type="match status" value="2"/>
</dbReference>
<dbReference type="PIRSF" id="PIRSF000350">
    <property type="entry name" value="Mercury_reductase_MerA"/>
    <property type="match status" value="1"/>
</dbReference>
<dbReference type="InterPro" id="IPR046952">
    <property type="entry name" value="GSHR/TRXR-like"/>
</dbReference>
<dbReference type="InterPro" id="IPR004099">
    <property type="entry name" value="Pyr_nucl-diS_OxRdtase_dimer"/>
</dbReference>
<accession>A0A0C3DXZ4</accession>
<comment type="subcellular location">
    <subcellularLocation>
        <location evidence="1 17">Cytoplasm</location>
    </subcellularLocation>
</comment>
<dbReference type="Proteomes" id="UP000054321">
    <property type="component" value="Unassembled WGS sequence"/>
</dbReference>